<organism evidence="1 2">
    <name type="scientific">Corynebacterium occultum</name>
    <dbReference type="NCBI Taxonomy" id="2675219"/>
    <lineage>
        <taxon>Bacteria</taxon>
        <taxon>Bacillati</taxon>
        <taxon>Actinomycetota</taxon>
        <taxon>Actinomycetes</taxon>
        <taxon>Mycobacteriales</taxon>
        <taxon>Corynebacteriaceae</taxon>
        <taxon>Corynebacterium</taxon>
    </lineage>
</organism>
<gene>
    <name evidence="1" type="ORF">COCCU_05955</name>
</gene>
<accession>A0A6B8W751</accession>
<protein>
    <submittedName>
        <fullName evidence="1">Uncharacterized protein</fullName>
    </submittedName>
</protein>
<dbReference type="RefSeq" id="WP_156230661.1">
    <property type="nucleotide sequence ID" value="NZ_CP046455.1"/>
</dbReference>
<reference evidence="1 2" key="1">
    <citation type="submission" date="2019-11" db="EMBL/GenBank/DDBJ databases">
        <title>Complete genome sequence of Corynebacterium kalinowskii 1959, a novel Corynebacterium species isolated from soil of a small paddock in Vilsendorf, Germany.</title>
        <authorList>
            <person name="Schaffert L."/>
            <person name="Ruwe M."/>
            <person name="Milse J."/>
            <person name="Hanuschka K."/>
            <person name="Ortseifen V."/>
            <person name="Droste J."/>
            <person name="Brandt D."/>
            <person name="Schlueter L."/>
            <person name="Kutter Y."/>
            <person name="Vinke S."/>
            <person name="Viehoefer P."/>
            <person name="Jacob L."/>
            <person name="Luebke N.-C."/>
            <person name="Schulte-Berndt E."/>
            <person name="Hain C."/>
            <person name="Linder M."/>
            <person name="Schmidt P."/>
            <person name="Wollenschlaeger L."/>
            <person name="Luttermann T."/>
            <person name="Thieme E."/>
            <person name="Hassa J."/>
            <person name="Haak M."/>
            <person name="Wittchen M."/>
            <person name="Mentz A."/>
            <person name="Persicke M."/>
            <person name="Busche T."/>
            <person name="Ruckert C."/>
        </authorList>
    </citation>
    <scope>NUCLEOTIDE SEQUENCE [LARGE SCALE GENOMIC DNA]</scope>
    <source>
        <strain evidence="1 2">2039</strain>
    </source>
</reference>
<dbReference type="Proteomes" id="UP000424462">
    <property type="component" value="Chromosome"/>
</dbReference>
<dbReference type="InterPro" id="IPR027417">
    <property type="entry name" value="P-loop_NTPase"/>
</dbReference>
<evidence type="ECO:0000313" key="2">
    <source>
        <dbReference type="Proteomes" id="UP000424462"/>
    </source>
</evidence>
<sequence length="376" mass="39595">MTAVIEPTLTDTTLNSSAACGPRELLPLPSRIQASYTTRFVAEALKRGENFQLLRGADVTPQVGDVVLARVVGINNHKRVETPDSRKAILFEGAVLMLAYGHRYAADQFLAHVPDNLDSCHLVAAGGIAGQVTERHAKIGAPTVIEPLGLLTGDGGVVNLRDFAAYRNDTPVSLPARTARPEVIAVLGTSMNSGKSTTMACLANGLMKSGLRVASGKITGTGAGNDRMIYHDAGSAEVVDFTDYGYPTTFKMDMAAIRDLTINMVVDLTAKNVDVILVEIADGIYQTETYQLLRDENFQAVVDQVVFSATDALGARTGVQELLSAGLPVAAASGVMTSSPLAANEAGMVLAEFGVPVVGTYQLKDAAIACNLLARS</sequence>
<keyword evidence="2" id="KW-1185">Reference proteome</keyword>
<dbReference type="EMBL" id="CP046455">
    <property type="protein sequence ID" value="QGU07135.1"/>
    <property type="molecule type" value="Genomic_DNA"/>
</dbReference>
<dbReference type="Gene3D" id="3.40.50.300">
    <property type="entry name" value="P-loop containing nucleotide triphosphate hydrolases"/>
    <property type="match status" value="1"/>
</dbReference>
<dbReference type="KEGG" id="cok:COCCU_05955"/>
<name>A0A6B8W751_9CORY</name>
<proteinExistence type="predicted"/>
<dbReference type="AlphaFoldDB" id="A0A6B8W751"/>
<evidence type="ECO:0000313" key="1">
    <source>
        <dbReference type="EMBL" id="QGU07135.1"/>
    </source>
</evidence>
<dbReference type="SUPFAM" id="SSF52540">
    <property type="entry name" value="P-loop containing nucleoside triphosphate hydrolases"/>
    <property type="match status" value="1"/>
</dbReference>